<evidence type="ECO:0000256" key="3">
    <source>
        <dbReference type="ARBA" id="ARBA00023125"/>
    </source>
</evidence>
<comment type="similarity">
    <text evidence="1">Belongs to the type-I restriction system S methylase family.</text>
</comment>
<dbReference type="PANTHER" id="PTHR43140:SF1">
    <property type="entry name" value="TYPE I RESTRICTION ENZYME ECOKI SPECIFICITY SUBUNIT"/>
    <property type="match status" value="1"/>
</dbReference>
<dbReference type="STRING" id="1629334.Cva_01002"/>
<proteinExistence type="inferred from homology"/>
<dbReference type="InterPro" id="IPR000055">
    <property type="entry name" value="Restrct_endonuc_typeI_TRD"/>
</dbReference>
<dbReference type="GO" id="GO:0009307">
    <property type="term" value="P:DNA restriction-modification system"/>
    <property type="evidence" value="ECO:0007669"/>
    <property type="project" value="UniProtKB-KW"/>
</dbReference>
<reference evidence="5 6" key="1">
    <citation type="submission" date="2015-03" db="EMBL/GenBank/DDBJ databases">
        <title>Caedibacter varicaedens, whole genome shotgun sequence.</title>
        <authorList>
            <person name="Suzuki H."/>
            <person name="Dapper A.L."/>
            <person name="Gibson A.K."/>
            <person name="Jackson C."/>
            <person name="Lee H."/>
            <person name="Pejaver V.R."/>
            <person name="Doak T."/>
            <person name="Lynch M."/>
        </authorList>
    </citation>
    <scope>NUCLEOTIDE SEQUENCE [LARGE SCALE GENOMIC DNA]</scope>
</reference>
<dbReference type="Proteomes" id="UP000036771">
    <property type="component" value="Unassembled WGS sequence"/>
</dbReference>
<dbReference type="GO" id="GO:0003677">
    <property type="term" value="F:DNA binding"/>
    <property type="evidence" value="ECO:0007669"/>
    <property type="project" value="UniProtKB-KW"/>
</dbReference>
<keyword evidence="6" id="KW-1185">Reference proteome</keyword>
<dbReference type="Pfam" id="PF01420">
    <property type="entry name" value="Methylase_S"/>
    <property type="match status" value="1"/>
</dbReference>
<dbReference type="EMBL" id="BBVC01000047">
    <property type="protein sequence ID" value="GAO98350.1"/>
    <property type="molecule type" value="Genomic_DNA"/>
</dbReference>
<dbReference type="InterPro" id="IPR051212">
    <property type="entry name" value="Type-I_RE_S_subunit"/>
</dbReference>
<gene>
    <name evidence="5" type="ORF">Cva_01002</name>
</gene>
<dbReference type="SUPFAM" id="SSF116734">
    <property type="entry name" value="DNA methylase specificity domain"/>
    <property type="match status" value="1"/>
</dbReference>
<dbReference type="AlphaFoldDB" id="A0A0K8MCS4"/>
<evidence type="ECO:0000313" key="5">
    <source>
        <dbReference type="EMBL" id="GAO98350.1"/>
    </source>
</evidence>
<evidence type="ECO:0000313" key="6">
    <source>
        <dbReference type="Proteomes" id="UP000036771"/>
    </source>
</evidence>
<evidence type="ECO:0000256" key="2">
    <source>
        <dbReference type="ARBA" id="ARBA00022747"/>
    </source>
</evidence>
<accession>A0A0K8MCS4</accession>
<dbReference type="REBASE" id="133217">
    <property type="entry name" value="S.CvaPbORF1001P"/>
</dbReference>
<sequence length="241" mass="27702">MLDAFTKLEAELKAELKAELEARRKQYSHYRDKLLSFNDNIRGGVSWKTMGEICMKTNNIKWKENAGKDYAYIDLSSVSRENNEITETQKIHASNAPSRAQQIVLEDDIIFGTTRPTLKRFCYIPKKYDGQICSTGFCVLSADKKQVLPKYLYFSITTTAFNDYVERNQEGAGYPAISDAKVKNFKIPVPSMEEQERIVSILDKFDVLVNDISEGLPAEITARRQQYEYYRDKLLSFQEAA</sequence>
<dbReference type="PANTHER" id="PTHR43140">
    <property type="entry name" value="TYPE-1 RESTRICTION ENZYME ECOKI SPECIFICITY PROTEIN"/>
    <property type="match status" value="1"/>
</dbReference>
<keyword evidence="3" id="KW-0238">DNA-binding</keyword>
<organism evidence="5 6">
    <name type="scientific">Caedimonas varicaedens</name>
    <dbReference type="NCBI Taxonomy" id="1629334"/>
    <lineage>
        <taxon>Bacteria</taxon>
        <taxon>Pseudomonadati</taxon>
        <taxon>Pseudomonadota</taxon>
        <taxon>Alphaproteobacteria</taxon>
        <taxon>Holosporales</taxon>
        <taxon>Caedimonadaceae</taxon>
        <taxon>Caedimonas</taxon>
    </lineage>
</organism>
<keyword evidence="2" id="KW-0680">Restriction system</keyword>
<evidence type="ECO:0000259" key="4">
    <source>
        <dbReference type="Pfam" id="PF01420"/>
    </source>
</evidence>
<protein>
    <submittedName>
        <fullName evidence="5">Putative type-1 restriction enzyme specificity protein MPN_089</fullName>
    </submittedName>
</protein>
<dbReference type="Gene3D" id="3.90.220.20">
    <property type="entry name" value="DNA methylase specificity domains"/>
    <property type="match status" value="1"/>
</dbReference>
<feature type="domain" description="Type I restriction modification DNA specificity" evidence="4">
    <location>
        <begin position="49"/>
        <end position="221"/>
    </location>
</feature>
<evidence type="ECO:0000256" key="1">
    <source>
        <dbReference type="ARBA" id="ARBA00010923"/>
    </source>
</evidence>
<comment type="caution">
    <text evidence="5">The sequence shown here is derived from an EMBL/GenBank/DDBJ whole genome shotgun (WGS) entry which is preliminary data.</text>
</comment>
<dbReference type="InterPro" id="IPR044946">
    <property type="entry name" value="Restrct_endonuc_typeI_TRD_sf"/>
</dbReference>
<name>A0A0K8MCS4_9PROT</name>